<evidence type="ECO:0000313" key="5">
    <source>
        <dbReference type="Proteomes" id="UP000029921"/>
    </source>
</evidence>
<dbReference type="GO" id="GO:0008170">
    <property type="term" value="F:N-methyltransferase activity"/>
    <property type="evidence" value="ECO:0007669"/>
    <property type="project" value="UniProtKB-ARBA"/>
</dbReference>
<gene>
    <name evidence="4" type="ORF">LS74_004545</name>
</gene>
<proteinExistence type="predicted"/>
<comment type="caution">
    <text evidence="4">The sequence shown here is derived from an EMBL/GenBank/DDBJ whole genome shotgun (WGS) entry which is preliminary data.</text>
</comment>
<name>A0A4U8SZW8_9HELI</name>
<evidence type="ECO:0000256" key="1">
    <source>
        <dbReference type="ARBA" id="ARBA00022603"/>
    </source>
</evidence>
<evidence type="ECO:0000259" key="3">
    <source>
        <dbReference type="Pfam" id="PF05175"/>
    </source>
</evidence>
<dbReference type="GO" id="GO:0008757">
    <property type="term" value="F:S-adenosylmethionine-dependent methyltransferase activity"/>
    <property type="evidence" value="ECO:0007669"/>
    <property type="project" value="UniProtKB-ARBA"/>
</dbReference>
<dbReference type="GO" id="GO:0003676">
    <property type="term" value="F:nucleic acid binding"/>
    <property type="evidence" value="ECO:0007669"/>
    <property type="project" value="InterPro"/>
</dbReference>
<dbReference type="InterPro" id="IPR029063">
    <property type="entry name" value="SAM-dependent_MTases_sf"/>
</dbReference>
<dbReference type="PROSITE" id="PS00092">
    <property type="entry name" value="N6_MTASE"/>
    <property type="match status" value="1"/>
</dbReference>
<dbReference type="CDD" id="cd02440">
    <property type="entry name" value="AdoMet_MTases"/>
    <property type="match status" value="1"/>
</dbReference>
<feature type="domain" description="Methyltransferase small" evidence="3">
    <location>
        <begin position="20"/>
        <end position="130"/>
    </location>
</feature>
<keyword evidence="5" id="KW-1185">Reference proteome</keyword>
<dbReference type="InterPro" id="IPR007848">
    <property type="entry name" value="Small_mtfrase_dom"/>
</dbReference>
<sequence>MAALEIYQLHDGYCYNTDSLILSHFARAFLKSRISLLDVGAGSGILGMLCAREILNKANKTSPQNLPNVNLHLVEKDMLMAQCASLNTRQFESKIHSQVHCVDFLDFHTDIKFDFVISNPPFYAKGALQGTNMRKNMARHQSFLPLPTLLTHIKRVIKPNGSLCLCYDARELQTLFYELRICGFNVDTLRFVHSLQDRESSLVVLRAKIQSKSPLRILPPLFTHNSTTQTDNTDELKAIYAWAKTQSIKITPNELESLYKKIQKI</sequence>
<dbReference type="Proteomes" id="UP000029921">
    <property type="component" value="Unassembled WGS sequence"/>
</dbReference>
<dbReference type="EMBL" id="JRPE02000005">
    <property type="protein sequence ID" value="TLD92605.1"/>
    <property type="molecule type" value="Genomic_DNA"/>
</dbReference>
<reference evidence="4 5" key="1">
    <citation type="journal article" date="2014" name="Genome Announc.">
        <title>Draft genome sequences of eight enterohepatic helicobacter species isolated from both laboratory and wild rodents.</title>
        <authorList>
            <person name="Sheh A."/>
            <person name="Shen Z."/>
            <person name="Fox J.G."/>
        </authorList>
    </citation>
    <scope>NUCLEOTIDE SEQUENCE [LARGE SCALE GENOMIC DNA]</scope>
    <source>
        <strain evidence="4 5">MIT 96-1001</strain>
    </source>
</reference>
<dbReference type="PANTHER" id="PTHR47739:SF1">
    <property type="entry name" value="TRNA1(VAL) (ADENINE(37)-N6)-METHYLTRANSFERASE"/>
    <property type="match status" value="1"/>
</dbReference>
<evidence type="ECO:0000256" key="2">
    <source>
        <dbReference type="ARBA" id="ARBA00022691"/>
    </source>
</evidence>
<dbReference type="InterPro" id="IPR002052">
    <property type="entry name" value="DNA_methylase_N6_adenine_CS"/>
</dbReference>
<protein>
    <submittedName>
        <fullName evidence="4">SAM-dependent methyltransferase</fullName>
    </submittedName>
</protein>
<accession>A0A4U8SZW8</accession>
<keyword evidence="2" id="KW-0949">S-adenosyl-L-methionine</keyword>
<dbReference type="RefSeq" id="WP_034586707.1">
    <property type="nucleotide sequence ID" value="NZ_JRPE02000005.1"/>
</dbReference>
<evidence type="ECO:0000313" key="4">
    <source>
        <dbReference type="EMBL" id="TLD92605.1"/>
    </source>
</evidence>
<dbReference type="GO" id="GO:0032259">
    <property type="term" value="P:methylation"/>
    <property type="evidence" value="ECO:0007669"/>
    <property type="project" value="UniProtKB-KW"/>
</dbReference>
<keyword evidence="1 4" id="KW-0808">Transferase</keyword>
<dbReference type="Gene3D" id="3.40.50.150">
    <property type="entry name" value="Vaccinia Virus protein VP39"/>
    <property type="match status" value="1"/>
</dbReference>
<dbReference type="SUPFAM" id="SSF53335">
    <property type="entry name" value="S-adenosyl-L-methionine-dependent methyltransferases"/>
    <property type="match status" value="1"/>
</dbReference>
<keyword evidence="1 4" id="KW-0489">Methyltransferase</keyword>
<dbReference type="InterPro" id="IPR050210">
    <property type="entry name" value="tRNA_Adenine-N(6)_MTase"/>
</dbReference>
<dbReference type="Pfam" id="PF05175">
    <property type="entry name" value="MTS"/>
    <property type="match status" value="1"/>
</dbReference>
<organism evidence="4 5">
    <name type="scientific">Helicobacter magdeburgensis</name>
    <dbReference type="NCBI Taxonomy" id="471858"/>
    <lineage>
        <taxon>Bacteria</taxon>
        <taxon>Pseudomonadati</taxon>
        <taxon>Campylobacterota</taxon>
        <taxon>Epsilonproteobacteria</taxon>
        <taxon>Campylobacterales</taxon>
        <taxon>Helicobacteraceae</taxon>
        <taxon>Helicobacter</taxon>
    </lineage>
</organism>
<dbReference type="AlphaFoldDB" id="A0A4U8SZW8"/>
<dbReference type="PANTHER" id="PTHR47739">
    <property type="entry name" value="TRNA1(VAL) (ADENINE(37)-N6)-METHYLTRANSFERASE"/>
    <property type="match status" value="1"/>
</dbReference>